<protein>
    <recommendedName>
        <fullName evidence="4">Copper(I)-binding protein</fullName>
    </recommendedName>
</protein>
<evidence type="ECO:0008006" key="4">
    <source>
        <dbReference type="Google" id="ProtNLM"/>
    </source>
</evidence>
<dbReference type="Proteomes" id="UP000198914">
    <property type="component" value="Unassembled WGS sequence"/>
</dbReference>
<dbReference type="InterPro" id="IPR058248">
    <property type="entry name" value="Lxx211020-like"/>
</dbReference>
<dbReference type="Pfam" id="PF04314">
    <property type="entry name" value="PCuAC"/>
    <property type="match status" value="1"/>
</dbReference>
<dbReference type="STRING" id="1244108.SAMN05444004_106106"/>
<dbReference type="PANTHER" id="PTHR36302">
    <property type="entry name" value="BLR7088 PROTEIN"/>
    <property type="match status" value="1"/>
</dbReference>
<reference evidence="3" key="1">
    <citation type="submission" date="2016-10" db="EMBL/GenBank/DDBJ databases">
        <authorList>
            <person name="Varghese N."/>
            <person name="Submissions S."/>
        </authorList>
    </citation>
    <scope>NUCLEOTIDE SEQUENCE [LARGE SCALE GENOMIC DNA]</scope>
    <source>
        <strain evidence="3">DSM 100420</strain>
    </source>
</reference>
<dbReference type="PANTHER" id="PTHR36302:SF1">
    <property type="entry name" value="COPPER CHAPERONE PCU(A)C"/>
    <property type="match status" value="1"/>
</dbReference>
<dbReference type="SUPFAM" id="SSF110087">
    <property type="entry name" value="DR1885-like metal-binding protein"/>
    <property type="match status" value="1"/>
</dbReference>
<sequence length="180" mass="19001">MRLFHACLAAFLMNVSPAFADPVMHGDLHIEAPMLRATPPNAPVGGGYLTIVNVGDADDRLVGAAIADGVAQEVQLHDMTMTDGVMTMAEVDGGIEIPAGQVVQLAPGGLHLMFMGLSRPLTAGETHEITLTFETAGQVTLTAPVLTLGELRSAVEAQDAIMHTDHDGAHDAMHDQHHRN</sequence>
<evidence type="ECO:0000313" key="2">
    <source>
        <dbReference type="EMBL" id="SDZ11997.1"/>
    </source>
</evidence>
<dbReference type="InterPro" id="IPR007410">
    <property type="entry name" value="LpqE-like"/>
</dbReference>
<gene>
    <name evidence="2" type="ORF">SAMN05444004_106106</name>
</gene>
<organism evidence="2 3">
    <name type="scientific">Jannaschia faecimaris</name>
    <dbReference type="NCBI Taxonomy" id="1244108"/>
    <lineage>
        <taxon>Bacteria</taxon>
        <taxon>Pseudomonadati</taxon>
        <taxon>Pseudomonadota</taxon>
        <taxon>Alphaproteobacteria</taxon>
        <taxon>Rhodobacterales</taxon>
        <taxon>Roseobacteraceae</taxon>
        <taxon>Jannaschia</taxon>
    </lineage>
</organism>
<evidence type="ECO:0000313" key="3">
    <source>
        <dbReference type="Proteomes" id="UP000198914"/>
    </source>
</evidence>
<dbReference type="AlphaFoldDB" id="A0A1H3QF63"/>
<feature type="signal peptide" evidence="1">
    <location>
        <begin position="1"/>
        <end position="20"/>
    </location>
</feature>
<dbReference type="InterPro" id="IPR036182">
    <property type="entry name" value="PCuAC_sf"/>
</dbReference>
<name>A0A1H3QF63_9RHOB</name>
<dbReference type="RefSeq" id="WP_170831396.1">
    <property type="nucleotide sequence ID" value="NZ_FNPX01000006.1"/>
</dbReference>
<keyword evidence="3" id="KW-1185">Reference proteome</keyword>
<proteinExistence type="predicted"/>
<evidence type="ECO:0000256" key="1">
    <source>
        <dbReference type="SAM" id="SignalP"/>
    </source>
</evidence>
<dbReference type="Gene3D" id="2.60.40.1890">
    <property type="entry name" value="PCu(A)C copper chaperone"/>
    <property type="match status" value="1"/>
</dbReference>
<dbReference type="EMBL" id="FNPX01000006">
    <property type="protein sequence ID" value="SDZ11997.1"/>
    <property type="molecule type" value="Genomic_DNA"/>
</dbReference>
<feature type="chain" id="PRO_5011490574" description="Copper(I)-binding protein" evidence="1">
    <location>
        <begin position="21"/>
        <end position="180"/>
    </location>
</feature>
<keyword evidence="1" id="KW-0732">Signal</keyword>
<accession>A0A1H3QF63</accession>